<dbReference type="EMBL" id="LCRX01000010">
    <property type="protein sequence ID" value="KKW42118.1"/>
    <property type="molecule type" value="Genomic_DNA"/>
</dbReference>
<dbReference type="GO" id="GO:0003824">
    <property type="term" value="F:catalytic activity"/>
    <property type="evidence" value="ECO:0007669"/>
    <property type="project" value="InterPro"/>
</dbReference>
<protein>
    <recommendedName>
        <fullName evidence="5">Radical SAM core domain-containing protein</fullName>
    </recommendedName>
</protein>
<dbReference type="CDD" id="cd01335">
    <property type="entry name" value="Radical_SAM"/>
    <property type="match status" value="1"/>
</dbReference>
<accession>A0A0G1YFB6</accession>
<comment type="caution">
    <text evidence="6">The sequence shown here is derived from an EMBL/GenBank/DDBJ whole genome shotgun (WGS) entry which is preliminary data.</text>
</comment>
<evidence type="ECO:0000313" key="6">
    <source>
        <dbReference type="EMBL" id="KKW42118.1"/>
    </source>
</evidence>
<evidence type="ECO:0000256" key="3">
    <source>
        <dbReference type="ARBA" id="ARBA00023004"/>
    </source>
</evidence>
<name>A0A0G1YFB6_9BACT</name>
<dbReference type="PROSITE" id="PS51918">
    <property type="entry name" value="RADICAL_SAM"/>
    <property type="match status" value="1"/>
</dbReference>
<evidence type="ECO:0000313" key="7">
    <source>
        <dbReference type="Proteomes" id="UP000033870"/>
    </source>
</evidence>
<dbReference type="AlphaFoldDB" id="A0A0G1YFB6"/>
<evidence type="ECO:0000259" key="5">
    <source>
        <dbReference type="PROSITE" id="PS51918"/>
    </source>
</evidence>
<dbReference type="STRING" id="1619044.UY92_C0010G0034"/>
<keyword evidence="1" id="KW-0949">S-adenosyl-L-methionine</keyword>
<dbReference type="InterPro" id="IPR007197">
    <property type="entry name" value="rSAM"/>
</dbReference>
<keyword evidence="3" id="KW-0408">Iron</keyword>
<dbReference type="InterPro" id="IPR050377">
    <property type="entry name" value="Radical_SAM_PqqE_MftC-like"/>
</dbReference>
<feature type="domain" description="Radical SAM core" evidence="5">
    <location>
        <begin position="30"/>
        <end position="256"/>
    </location>
</feature>
<evidence type="ECO:0000256" key="1">
    <source>
        <dbReference type="ARBA" id="ARBA00022691"/>
    </source>
</evidence>
<dbReference type="InterPro" id="IPR058240">
    <property type="entry name" value="rSAM_sf"/>
</dbReference>
<gene>
    <name evidence="6" type="ORF">UY92_C0010G0034</name>
</gene>
<organism evidence="6 7">
    <name type="scientific">Candidatus Magasanikbacteria bacterium GW2011_GWA2_56_11</name>
    <dbReference type="NCBI Taxonomy" id="1619044"/>
    <lineage>
        <taxon>Bacteria</taxon>
        <taxon>Candidatus Magasanikiibacteriota</taxon>
    </lineage>
</organism>
<dbReference type="Gene3D" id="3.20.20.70">
    <property type="entry name" value="Aldolase class I"/>
    <property type="match status" value="1"/>
</dbReference>
<reference evidence="6 7" key="1">
    <citation type="journal article" date="2015" name="Nature">
        <title>rRNA introns, odd ribosomes, and small enigmatic genomes across a large radiation of phyla.</title>
        <authorList>
            <person name="Brown C.T."/>
            <person name="Hug L.A."/>
            <person name="Thomas B.C."/>
            <person name="Sharon I."/>
            <person name="Castelle C.J."/>
            <person name="Singh A."/>
            <person name="Wilkins M.J."/>
            <person name="Williams K.H."/>
            <person name="Banfield J.F."/>
        </authorList>
    </citation>
    <scope>NUCLEOTIDE SEQUENCE [LARGE SCALE GENOMIC DNA]</scope>
</reference>
<keyword evidence="4" id="KW-0411">Iron-sulfur</keyword>
<dbReference type="SFLD" id="SFLDG01067">
    <property type="entry name" value="SPASM/twitch_domain_containing"/>
    <property type="match status" value="1"/>
</dbReference>
<dbReference type="SUPFAM" id="SSF102114">
    <property type="entry name" value="Radical SAM enzymes"/>
    <property type="match status" value="1"/>
</dbReference>
<evidence type="ECO:0000256" key="2">
    <source>
        <dbReference type="ARBA" id="ARBA00022723"/>
    </source>
</evidence>
<dbReference type="GO" id="GO:0046872">
    <property type="term" value="F:metal ion binding"/>
    <property type="evidence" value="ECO:0007669"/>
    <property type="project" value="UniProtKB-KW"/>
</dbReference>
<dbReference type="Proteomes" id="UP000033870">
    <property type="component" value="Unassembled WGS sequence"/>
</dbReference>
<dbReference type="SFLD" id="SFLDS00029">
    <property type="entry name" value="Radical_SAM"/>
    <property type="match status" value="1"/>
</dbReference>
<dbReference type="PANTHER" id="PTHR11228">
    <property type="entry name" value="RADICAL SAM DOMAIN PROTEIN"/>
    <property type="match status" value="1"/>
</dbReference>
<proteinExistence type="predicted"/>
<dbReference type="PANTHER" id="PTHR11228:SF7">
    <property type="entry name" value="PQQA PEPTIDE CYCLASE"/>
    <property type="match status" value="1"/>
</dbReference>
<dbReference type="InterPro" id="IPR013785">
    <property type="entry name" value="Aldolase_TIM"/>
</dbReference>
<dbReference type="Pfam" id="PF04055">
    <property type="entry name" value="Radical_SAM"/>
    <property type="match status" value="1"/>
</dbReference>
<evidence type="ECO:0000256" key="4">
    <source>
        <dbReference type="ARBA" id="ARBA00023014"/>
    </source>
</evidence>
<sequence length="351" mass="38921">MDWRMTKAAAEQVGRFAANLVRARLLGRQAIWPFFALYYATHRCNAGCAWCSRSREVRTPRRLAEMNLRRTRQVLASVREIVPTLYVTGGEPLVLDDIEARLEIARSLGFYPILLNTNATLLHRRSDVLRLLDTLVVSLHTVDPAALAATYGVSRQSAVQALDNIKMAAERSASGGAQMMANCVLTPDNIGGANAVLDFCLAHGIELAVVPAVVHQQPLMASGDPAARLKYTQFLDRVVAIKRLHPEKIQGTMGYLWRIRDLQPFPCRPDGMLPISPDGWVINPCDADYSRRGIVDGRTSVRTILNSRVDWSAPFRQCAGKCLKACYVQPAEVLGNCPPAILAEYLARMRR</sequence>
<keyword evidence="2" id="KW-0479">Metal-binding</keyword>
<dbReference type="GO" id="GO:0051536">
    <property type="term" value="F:iron-sulfur cluster binding"/>
    <property type="evidence" value="ECO:0007669"/>
    <property type="project" value="UniProtKB-KW"/>
</dbReference>